<dbReference type="NCBIfam" id="TIGR01511">
    <property type="entry name" value="ATPase-IB1_Cu"/>
    <property type="match status" value="1"/>
</dbReference>
<dbReference type="SUPFAM" id="SSF81665">
    <property type="entry name" value="Calcium ATPase, transmembrane domain M"/>
    <property type="match status" value="1"/>
</dbReference>
<dbReference type="Gene3D" id="3.40.50.1000">
    <property type="entry name" value="HAD superfamily/HAD-like"/>
    <property type="match status" value="1"/>
</dbReference>
<dbReference type="CDD" id="cd02094">
    <property type="entry name" value="P-type_ATPase_Cu-like"/>
    <property type="match status" value="1"/>
</dbReference>
<dbReference type="Gene3D" id="1.10.620.20">
    <property type="entry name" value="Ribonucleotide Reductase, subunit A"/>
    <property type="match status" value="1"/>
</dbReference>
<evidence type="ECO:0000256" key="1">
    <source>
        <dbReference type="ARBA" id="ARBA00004651"/>
    </source>
</evidence>
<dbReference type="InterPro" id="IPR027256">
    <property type="entry name" value="P-typ_ATPase_IB"/>
</dbReference>
<dbReference type="GO" id="GO:0043682">
    <property type="term" value="F:P-type divalent copper transporter activity"/>
    <property type="evidence" value="ECO:0007669"/>
    <property type="project" value="TreeGrafter"/>
</dbReference>
<dbReference type="InterPro" id="IPR008250">
    <property type="entry name" value="ATPase_P-typ_transduc_dom_A_sf"/>
</dbReference>
<dbReference type="InterPro" id="IPR007029">
    <property type="entry name" value="YHS_dom"/>
</dbReference>
<dbReference type="SUPFAM" id="SSF56784">
    <property type="entry name" value="HAD-like"/>
    <property type="match status" value="1"/>
</dbReference>
<dbReference type="FunFam" id="2.70.150.10:FF:000020">
    <property type="entry name" value="Copper-exporting P-type ATPase A"/>
    <property type="match status" value="1"/>
</dbReference>
<evidence type="ECO:0000256" key="6">
    <source>
        <dbReference type="ARBA" id="ARBA00022741"/>
    </source>
</evidence>
<keyword evidence="9 11" id="KW-1133">Transmembrane helix</keyword>
<name>A0A1I4RB79_9BACT</name>
<keyword evidence="7 11" id="KW-0067">ATP-binding</keyword>
<keyword evidence="8" id="KW-1278">Translocase</keyword>
<dbReference type="InterPro" id="IPR001757">
    <property type="entry name" value="P_typ_ATPase"/>
</dbReference>
<dbReference type="InterPro" id="IPR045800">
    <property type="entry name" value="HMBD"/>
</dbReference>
<evidence type="ECO:0000256" key="8">
    <source>
        <dbReference type="ARBA" id="ARBA00022967"/>
    </source>
</evidence>
<evidence type="ECO:0000256" key="10">
    <source>
        <dbReference type="ARBA" id="ARBA00023136"/>
    </source>
</evidence>
<protein>
    <submittedName>
        <fullName evidence="13">Cu+-exporting ATPase</fullName>
    </submittedName>
</protein>
<dbReference type="GO" id="GO:0016491">
    <property type="term" value="F:oxidoreductase activity"/>
    <property type="evidence" value="ECO:0007669"/>
    <property type="project" value="InterPro"/>
</dbReference>
<feature type="transmembrane region" description="Helical" evidence="11">
    <location>
        <begin position="462"/>
        <end position="485"/>
    </location>
</feature>
<organism evidence="13 14">
    <name type="scientific">Thermodesulforhabdus norvegica</name>
    <dbReference type="NCBI Taxonomy" id="39841"/>
    <lineage>
        <taxon>Bacteria</taxon>
        <taxon>Pseudomonadati</taxon>
        <taxon>Thermodesulfobacteriota</taxon>
        <taxon>Syntrophobacteria</taxon>
        <taxon>Syntrophobacterales</taxon>
        <taxon>Thermodesulforhabdaceae</taxon>
        <taxon>Thermodesulforhabdus</taxon>
    </lineage>
</organism>
<feature type="transmembrane region" description="Helical" evidence="11">
    <location>
        <begin position="434"/>
        <end position="456"/>
    </location>
</feature>
<evidence type="ECO:0000256" key="2">
    <source>
        <dbReference type="ARBA" id="ARBA00006024"/>
    </source>
</evidence>
<evidence type="ECO:0000259" key="12">
    <source>
        <dbReference type="SMART" id="SM00746"/>
    </source>
</evidence>
<keyword evidence="5 11" id="KW-0479">Metal-binding</keyword>
<dbReference type="InterPro" id="IPR023214">
    <property type="entry name" value="HAD_sf"/>
</dbReference>
<proteinExistence type="inferred from homology"/>
<dbReference type="InterPro" id="IPR023299">
    <property type="entry name" value="ATPase_P-typ_cyto_dom_N"/>
</dbReference>
<comment type="subcellular location">
    <subcellularLocation>
        <location evidence="1">Cell membrane</location>
        <topology evidence="1">Multi-pass membrane protein</topology>
    </subcellularLocation>
</comment>
<dbReference type="EMBL" id="FOUU01000001">
    <property type="protein sequence ID" value="SFM49455.1"/>
    <property type="molecule type" value="Genomic_DNA"/>
</dbReference>
<keyword evidence="4 11" id="KW-0812">Transmembrane</keyword>
<evidence type="ECO:0000256" key="3">
    <source>
        <dbReference type="ARBA" id="ARBA00022475"/>
    </source>
</evidence>
<evidence type="ECO:0000256" key="4">
    <source>
        <dbReference type="ARBA" id="ARBA00022692"/>
    </source>
</evidence>
<dbReference type="SFLD" id="SFLDS00003">
    <property type="entry name" value="Haloacid_Dehalogenase"/>
    <property type="match status" value="1"/>
</dbReference>
<dbReference type="NCBIfam" id="TIGR01494">
    <property type="entry name" value="ATPase_P-type"/>
    <property type="match status" value="1"/>
</dbReference>
<dbReference type="PRINTS" id="PR00119">
    <property type="entry name" value="CATATPASE"/>
</dbReference>
<dbReference type="InterPro" id="IPR009078">
    <property type="entry name" value="Ferritin-like_SF"/>
</dbReference>
<dbReference type="Pfam" id="PF00702">
    <property type="entry name" value="Hydrolase"/>
    <property type="match status" value="1"/>
</dbReference>
<evidence type="ECO:0000256" key="5">
    <source>
        <dbReference type="ARBA" id="ARBA00022723"/>
    </source>
</evidence>
<feature type="transmembrane region" description="Helical" evidence="11">
    <location>
        <begin position="175"/>
        <end position="195"/>
    </location>
</feature>
<dbReference type="InterPro" id="IPR018303">
    <property type="entry name" value="ATPase_P-typ_P_site"/>
</dbReference>
<dbReference type="SMART" id="SM00746">
    <property type="entry name" value="TRASH"/>
    <property type="match status" value="1"/>
</dbReference>
<dbReference type="Gene3D" id="2.70.150.10">
    <property type="entry name" value="Calcium-transporting ATPase, cytoplasmic transduction domain A"/>
    <property type="match status" value="1"/>
</dbReference>
<dbReference type="InterPro" id="IPR011017">
    <property type="entry name" value="TRASH_dom"/>
</dbReference>
<dbReference type="GO" id="GO:0005524">
    <property type="term" value="F:ATP binding"/>
    <property type="evidence" value="ECO:0007669"/>
    <property type="project" value="UniProtKB-UniRule"/>
</dbReference>
<comment type="similarity">
    <text evidence="2 11">Belongs to the cation transport ATPase (P-type) (TC 3.A.3) family. Type IB subfamily.</text>
</comment>
<evidence type="ECO:0000256" key="11">
    <source>
        <dbReference type="RuleBase" id="RU362081"/>
    </source>
</evidence>
<reference evidence="14" key="1">
    <citation type="submission" date="2016-10" db="EMBL/GenBank/DDBJ databases">
        <authorList>
            <person name="Varghese N."/>
            <person name="Submissions S."/>
        </authorList>
    </citation>
    <scope>NUCLEOTIDE SEQUENCE [LARGE SCALE GENOMIC DNA]</scope>
    <source>
        <strain evidence="14">DSM 9990</strain>
    </source>
</reference>
<dbReference type="GO" id="GO:0060003">
    <property type="term" value="P:copper ion export"/>
    <property type="evidence" value="ECO:0007669"/>
    <property type="project" value="UniProtKB-ARBA"/>
</dbReference>
<feature type="transmembrane region" description="Helical" evidence="11">
    <location>
        <begin position="778"/>
        <end position="797"/>
    </location>
</feature>
<feature type="transmembrane region" description="Helical" evidence="11">
    <location>
        <begin position="803"/>
        <end position="825"/>
    </location>
</feature>
<dbReference type="SUPFAM" id="SSF81653">
    <property type="entry name" value="Calcium ATPase, transduction domain A"/>
    <property type="match status" value="1"/>
</dbReference>
<dbReference type="Pfam" id="PF00122">
    <property type="entry name" value="E1-E2_ATPase"/>
    <property type="match status" value="1"/>
</dbReference>
<keyword evidence="10 11" id="KW-0472">Membrane</keyword>
<feature type="transmembrane region" description="Helical" evidence="11">
    <location>
        <begin position="279"/>
        <end position="299"/>
    </location>
</feature>
<gene>
    <name evidence="13" type="ORF">SAMN05660836_00518</name>
</gene>
<dbReference type="SFLD" id="SFLDG00002">
    <property type="entry name" value="C1.7:_P-type_atpase_like"/>
    <property type="match status" value="1"/>
</dbReference>
<dbReference type="GO" id="GO:0016887">
    <property type="term" value="F:ATP hydrolysis activity"/>
    <property type="evidence" value="ECO:0007669"/>
    <property type="project" value="InterPro"/>
</dbReference>
<dbReference type="NCBIfam" id="TIGR01525">
    <property type="entry name" value="ATPase-IB_hvy"/>
    <property type="match status" value="1"/>
</dbReference>
<sequence length="835" mass="90196">MGMDNSHGSCPHCRNIMLKAAQEIGRTEKKRYVDPVCGMSTDDPSEYLSYSYRGQIFYFCSAHCLNKFKENPDFYLSGKVGGAERAAHVKGARYICPMCPEVSQDRPGNCPKCGMALEPDLSSLVSRKVYTCPMHPEVVQDFPGTCPKCGMALEARDVAVEEGPNPEFLEMKRRFWGALIFVVPLMIVAMLHMILDIGSGLPTWVLKNHQYLQLLLATPVVVWAGWPFYVRAVQSLRYLSPNMFTLIGLGVLAAYLYSLVAVLFSRAFPESMRTPDGTVPVYFEASAMIILLVIVGQLLEIKAREKTGQAIKALLGLAPKTARKISEDGSEADIPLDSVQKGDLLRVRPGEKIPVDGLVIEGSSNVDESMISGEPLPVQKKPGDMVIGGTLNGNGTMIIRAERVGSEMLLSRIVRLVSEAQRSRAPMQRIADRVAAYFVPSVIGTALLAFFIWSVWGPEPRLSYALVAAVSVLIIACPCALGLATPMSITVAMGKGASLGILFRNAEALENMHRIDTLVVDKTGTLTEGKPQVTCVLTAGGFAEEDVLAMAAAVEKGSEHPLASAITSEATRRGLAVEEAEKFENFPGKGVSALLNGKTCLVGSERFLRDQSIDTGDMKKEALRWQAEGKTVIWVAVDGMAAGILGIEDPIKPTTGRAIEFLRKEAIEIVMVTGDGRQSAEAVASRLGINRVIAEVLPEEKYQIVQNFKREGRFVAMAGDGINDAPALAASDVGIAMGNGTDVAIESADVTLIKGDLRGIVRAIILSRATVRNIRQNLFFAFIYNTLGVPIAAGLLYPFFGVLLSPVIAAAAMSLSSLSVISNALRLRKVRAEVI</sequence>
<evidence type="ECO:0000313" key="13">
    <source>
        <dbReference type="EMBL" id="SFM49455.1"/>
    </source>
</evidence>
<dbReference type="InterPro" id="IPR012348">
    <property type="entry name" value="RNR-like"/>
</dbReference>
<dbReference type="InterPro" id="IPR023298">
    <property type="entry name" value="ATPase_P-typ_TM_dom_sf"/>
</dbReference>
<dbReference type="PRINTS" id="PR00943">
    <property type="entry name" value="CUATPASE"/>
</dbReference>
<dbReference type="Pfam" id="PF04945">
    <property type="entry name" value="YHS"/>
    <property type="match status" value="1"/>
</dbReference>
<dbReference type="PROSITE" id="PS00154">
    <property type="entry name" value="ATPASE_E1_E2"/>
    <property type="match status" value="1"/>
</dbReference>
<keyword evidence="14" id="KW-1185">Reference proteome</keyword>
<dbReference type="InterPro" id="IPR059000">
    <property type="entry name" value="ATPase_P-type_domA"/>
</dbReference>
<dbReference type="GO" id="GO:0005507">
    <property type="term" value="F:copper ion binding"/>
    <property type="evidence" value="ECO:0007669"/>
    <property type="project" value="TreeGrafter"/>
</dbReference>
<dbReference type="STRING" id="39841.SAMN05660836_00518"/>
<dbReference type="InterPro" id="IPR044492">
    <property type="entry name" value="P_typ_ATPase_HD_dom"/>
</dbReference>
<dbReference type="PANTHER" id="PTHR43520:SF8">
    <property type="entry name" value="P-TYPE CU(+) TRANSPORTER"/>
    <property type="match status" value="1"/>
</dbReference>
<dbReference type="InterPro" id="IPR036412">
    <property type="entry name" value="HAD-like_sf"/>
</dbReference>
<feature type="domain" description="TRASH" evidence="12">
    <location>
        <begin position="34"/>
        <end position="72"/>
    </location>
</feature>
<dbReference type="GO" id="GO:0005886">
    <property type="term" value="C:plasma membrane"/>
    <property type="evidence" value="ECO:0007669"/>
    <property type="project" value="UniProtKB-SubCell"/>
</dbReference>
<accession>A0A1I4RB79</accession>
<dbReference type="RefSeq" id="WP_245735224.1">
    <property type="nucleotide sequence ID" value="NZ_FOUU01000001.1"/>
</dbReference>
<evidence type="ECO:0000256" key="7">
    <source>
        <dbReference type="ARBA" id="ARBA00022840"/>
    </source>
</evidence>
<dbReference type="Pfam" id="PF19335">
    <property type="entry name" value="HMBD"/>
    <property type="match status" value="2"/>
</dbReference>
<dbReference type="SFLD" id="SFLDF00027">
    <property type="entry name" value="p-type_atpase"/>
    <property type="match status" value="1"/>
</dbReference>
<evidence type="ECO:0000313" key="14">
    <source>
        <dbReference type="Proteomes" id="UP000199611"/>
    </source>
</evidence>
<dbReference type="Proteomes" id="UP000199611">
    <property type="component" value="Unassembled WGS sequence"/>
</dbReference>
<dbReference type="AlphaFoldDB" id="A0A1I4RB79"/>
<dbReference type="Gene3D" id="3.40.1110.10">
    <property type="entry name" value="Calcium-transporting ATPase, cytoplasmic domain N"/>
    <property type="match status" value="1"/>
</dbReference>
<keyword evidence="3 11" id="KW-1003">Cell membrane</keyword>
<feature type="transmembrane region" description="Helical" evidence="11">
    <location>
        <begin position="242"/>
        <end position="267"/>
    </location>
</feature>
<dbReference type="PANTHER" id="PTHR43520">
    <property type="entry name" value="ATP7, ISOFORM B"/>
    <property type="match status" value="1"/>
</dbReference>
<dbReference type="GO" id="GO:0055070">
    <property type="term" value="P:copper ion homeostasis"/>
    <property type="evidence" value="ECO:0007669"/>
    <property type="project" value="TreeGrafter"/>
</dbReference>
<evidence type="ECO:0000256" key="9">
    <source>
        <dbReference type="ARBA" id="ARBA00022989"/>
    </source>
</evidence>
<keyword evidence="6 11" id="KW-0547">Nucleotide-binding</keyword>
<feature type="transmembrane region" description="Helical" evidence="11">
    <location>
        <begin position="211"/>
        <end position="230"/>
    </location>
</feature>
<dbReference type="SUPFAM" id="SSF47240">
    <property type="entry name" value="Ferritin-like"/>
    <property type="match status" value="1"/>
</dbReference>